<accession>A0ABV1D6L7</accession>
<dbReference type="Gene3D" id="1.10.4080.10">
    <property type="entry name" value="ADP-ribosylation/Crystallin J1"/>
    <property type="match status" value="1"/>
</dbReference>
<reference evidence="1 2" key="1">
    <citation type="submission" date="2024-03" db="EMBL/GenBank/DDBJ databases">
        <title>Human intestinal bacterial collection.</title>
        <authorList>
            <person name="Pauvert C."/>
            <person name="Hitch T.C.A."/>
            <person name="Clavel T."/>
        </authorList>
    </citation>
    <scope>NUCLEOTIDE SEQUENCE [LARGE SCALE GENOMIC DNA]</scope>
    <source>
        <strain evidence="1 2">CLA-SR-H021</strain>
    </source>
</reference>
<dbReference type="SUPFAM" id="SSF101478">
    <property type="entry name" value="ADP-ribosylglycohydrolase"/>
    <property type="match status" value="1"/>
</dbReference>
<protein>
    <submittedName>
        <fullName evidence="1">ADP-ribosylglycohydrolase family protein</fullName>
    </submittedName>
</protein>
<proteinExistence type="predicted"/>
<name>A0ABV1D6L7_9FIRM</name>
<organism evidence="1 2">
    <name type="scientific">Enterocloster hominis</name>
    <name type="common">ex Hitch et al. 2024</name>
    <dbReference type="NCBI Taxonomy" id="1917870"/>
    <lineage>
        <taxon>Bacteria</taxon>
        <taxon>Bacillati</taxon>
        <taxon>Bacillota</taxon>
        <taxon>Clostridia</taxon>
        <taxon>Lachnospirales</taxon>
        <taxon>Lachnospiraceae</taxon>
        <taxon>Enterocloster</taxon>
    </lineage>
</organism>
<dbReference type="EMBL" id="JBBMFM010000049">
    <property type="protein sequence ID" value="MEQ2426043.1"/>
    <property type="molecule type" value="Genomic_DNA"/>
</dbReference>
<evidence type="ECO:0000313" key="2">
    <source>
        <dbReference type="Proteomes" id="UP001454086"/>
    </source>
</evidence>
<keyword evidence="2" id="KW-1185">Reference proteome</keyword>
<dbReference type="Proteomes" id="UP001454086">
    <property type="component" value="Unassembled WGS sequence"/>
</dbReference>
<comment type="caution">
    <text evidence="1">The sequence shown here is derived from an EMBL/GenBank/DDBJ whole genome shotgun (WGS) entry which is preliminary data.</text>
</comment>
<gene>
    <name evidence="1" type="ORF">WMQ36_13780</name>
</gene>
<dbReference type="RefSeq" id="WP_008716607.1">
    <property type="nucleotide sequence ID" value="NZ_JAJFDX010000001.1"/>
</dbReference>
<dbReference type="InterPro" id="IPR036705">
    <property type="entry name" value="Ribosyl_crysJ1_sf"/>
</dbReference>
<evidence type="ECO:0000313" key="1">
    <source>
        <dbReference type="EMBL" id="MEQ2426043.1"/>
    </source>
</evidence>
<sequence>MKQIYDGVIVLAAGDALGVPAEFKSRAEIADDPVISIRGYGTHSASVMLVHGRMIPA</sequence>